<gene>
    <name evidence="2" type="primary">Dper\GL21582</name>
    <name evidence="2" type="ORF">Dper_GL21582</name>
</gene>
<reference evidence="2 3" key="1">
    <citation type="journal article" date="2007" name="Nature">
        <title>Evolution of genes and genomes on the Drosophila phylogeny.</title>
        <authorList>
            <consortium name="Drosophila 12 Genomes Consortium"/>
            <person name="Clark A.G."/>
            <person name="Eisen M.B."/>
            <person name="Smith D.R."/>
            <person name="Bergman C.M."/>
            <person name="Oliver B."/>
            <person name="Markow T.A."/>
            <person name="Kaufman T.C."/>
            <person name="Kellis M."/>
            <person name="Gelbart W."/>
            <person name="Iyer V.N."/>
            <person name="Pollard D.A."/>
            <person name="Sackton T.B."/>
            <person name="Larracuente A.M."/>
            <person name="Singh N.D."/>
            <person name="Abad J.P."/>
            <person name="Abt D.N."/>
            <person name="Adryan B."/>
            <person name="Aguade M."/>
            <person name="Akashi H."/>
            <person name="Anderson W.W."/>
            <person name="Aquadro C.F."/>
            <person name="Ardell D.H."/>
            <person name="Arguello R."/>
            <person name="Artieri C.G."/>
            <person name="Barbash D.A."/>
            <person name="Barker D."/>
            <person name="Barsanti P."/>
            <person name="Batterham P."/>
            <person name="Batzoglou S."/>
            <person name="Begun D."/>
            <person name="Bhutkar A."/>
            <person name="Blanco E."/>
            <person name="Bosak S.A."/>
            <person name="Bradley R.K."/>
            <person name="Brand A.D."/>
            <person name="Brent M.R."/>
            <person name="Brooks A.N."/>
            <person name="Brown R.H."/>
            <person name="Butlin R.K."/>
            <person name="Caggese C."/>
            <person name="Calvi B.R."/>
            <person name="Bernardo de Carvalho A."/>
            <person name="Caspi A."/>
            <person name="Castrezana S."/>
            <person name="Celniker S.E."/>
            <person name="Chang J.L."/>
            <person name="Chapple C."/>
            <person name="Chatterji S."/>
            <person name="Chinwalla A."/>
            <person name="Civetta A."/>
            <person name="Clifton S.W."/>
            <person name="Comeron J.M."/>
            <person name="Costello J.C."/>
            <person name="Coyne J.A."/>
            <person name="Daub J."/>
            <person name="David R.G."/>
            <person name="Delcher A.L."/>
            <person name="Delehaunty K."/>
            <person name="Do C.B."/>
            <person name="Ebling H."/>
            <person name="Edwards K."/>
            <person name="Eickbush T."/>
            <person name="Evans J.D."/>
            <person name="Filipski A."/>
            <person name="Findeiss S."/>
            <person name="Freyhult E."/>
            <person name="Fulton L."/>
            <person name="Fulton R."/>
            <person name="Garcia A.C."/>
            <person name="Gardiner A."/>
            <person name="Garfield D.A."/>
            <person name="Garvin B.E."/>
            <person name="Gibson G."/>
            <person name="Gilbert D."/>
            <person name="Gnerre S."/>
            <person name="Godfrey J."/>
            <person name="Good R."/>
            <person name="Gotea V."/>
            <person name="Gravely B."/>
            <person name="Greenberg A.J."/>
            <person name="Griffiths-Jones S."/>
            <person name="Gross S."/>
            <person name="Guigo R."/>
            <person name="Gustafson E.A."/>
            <person name="Haerty W."/>
            <person name="Hahn M.W."/>
            <person name="Halligan D.L."/>
            <person name="Halpern A.L."/>
            <person name="Halter G.M."/>
            <person name="Han M.V."/>
            <person name="Heger A."/>
            <person name="Hillier L."/>
            <person name="Hinrichs A.S."/>
            <person name="Holmes I."/>
            <person name="Hoskins R.A."/>
            <person name="Hubisz M.J."/>
            <person name="Hultmark D."/>
            <person name="Huntley M.A."/>
            <person name="Jaffe D.B."/>
            <person name="Jagadeeshan S."/>
            <person name="Jeck W.R."/>
            <person name="Johnson J."/>
            <person name="Jones C.D."/>
            <person name="Jordan W.C."/>
            <person name="Karpen G.H."/>
            <person name="Kataoka E."/>
            <person name="Keightley P.D."/>
            <person name="Kheradpour P."/>
            <person name="Kirkness E.F."/>
            <person name="Koerich L.B."/>
            <person name="Kristiansen K."/>
            <person name="Kudrna D."/>
            <person name="Kulathinal R.J."/>
            <person name="Kumar S."/>
            <person name="Kwok R."/>
            <person name="Lander E."/>
            <person name="Langley C.H."/>
            <person name="Lapoint R."/>
            <person name="Lazzaro B.P."/>
            <person name="Lee S.J."/>
            <person name="Levesque L."/>
            <person name="Li R."/>
            <person name="Lin C.F."/>
            <person name="Lin M.F."/>
            <person name="Lindblad-Toh K."/>
            <person name="Llopart A."/>
            <person name="Long M."/>
            <person name="Low L."/>
            <person name="Lozovsky E."/>
            <person name="Lu J."/>
            <person name="Luo M."/>
            <person name="Machado C.A."/>
            <person name="Makalowski W."/>
            <person name="Marzo M."/>
            <person name="Matsuda M."/>
            <person name="Matzkin L."/>
            <person name="McAllister B."/>
            <person name="McBride C.S."/>
            <person name="McKernan B."/>
            <person name="McKernan K."/>
            <person name="Mendez-Lago M."/>
            <person name="Minx P."/>
            <person name="Mollenhauer M.U."/>
            <person name="Montooth K."/>
            <person name="Mount S.M."/>
            <person name="Mu X."/>
            <person name="Myers E."/>
            <person name="Negre B."/>
            <person name="Newfeld S."/>
            <person name="Nielsen R."/>
            <person name="Noor M.A."/>
            <person name="O'Grady P."/>
            <person name="Pachter L."/>
            <person name="Papaceit M."/>
            <person name="Parisi M.J."/>
            <person name="Parisi M."/>
            <person name="Parts L."/>
            <person name="Pedersen J.S."/>
            <person name="Pesole G."/>
            <person name="Phillippy A.M."/>
            <person name="Ponting C.P."/>
            <person name="Pop M."/>
            <person name="Porcelli D."/>
            <person name="Powell J.R."/>
            <person name="Prohaska S."/>
            <person name="Pruitt K."/>
            <person name="Puig M."/>
            <person name="Quesneville H."/>
            <person name="Ram K.R."/>
            <person name="Rand D."/>
            <person name="Rasmussen M.D."/>
            <person name="Reed L.K."/>
            <person name="Reenan R."/>
            <person name="Reily A."/>
            <person name="Remington K.A."/>
            <person name="Rieger T.T."/>
            <person name="Ritchie M.G."/>
            <person name="Robin C."/>
            <person name="Rogers Y.H."/>
            <person name="Rohde C."/>
            <person name="Rozas J."/>
            <person name="Rubenfield M.J."/>
            <person name="Ruiz A."/>
            <person name="Russo S."/>
            <person name="Salzberg S.L."/>
            <person name="Sanchez-Gracia A."/>
            <person name="Saranga D.J."/>
            <person name="Sato H."/>
            <person name="Schaeffer S.W."/>
            <person name="Schatz M.C."/>
            <person name="Schlenke T."/>
            <person name="Schwartz R."/>
            <person name="Segarra C."/>
            <person name="Singh R.S."/>
            <person name="Sirot L."/>
            <person name="Sirota M."/>
            <person name="Sisneros N.B."/>
            <person name="Smith C.D."/>
            <person name="Smith T.F."/>
            <person name="Spieth J."/>
            <person name="Stage D.E."/>
            <person name="Stark A."/>
            <person name="Stephan W."/>
            <person name="Strausberg R.L."/>
            <person name="Strempel S."/>
            <person name="Sturgill D."/>
            <person name="Sutton G."/>
            <person name="Sutton G.G."/>
            <person name="Tao W."/>
            <person name="Teichmann S."/>
            <person name="Tobari Y.N."/>
            <person name="Tomimura Y."/>
            <person name="Tsolas J.M."/>
            <person name="Valente V.L."/>
            <person name="Venter E."/>
            <person name="Venter J.C."/>
            <person name="Vicario S."/>
            <person name="Vieira F.G."/>
            <person name="Vilella A.J."/>
            <person name="Villasante A."/>
            <person name="Walenz B."/>
            <person name="Wang J."/>
            <person name="Wasserman M."/>
            <person name="Watts T."/>
            <person name="Wilson D."/>
            <person name="Wilson R.K."/>
            <person name="Wing R.A."/>
            <person name="Wolfner M.F."/>
            <person name="Wong A."/>
            <person name="Wong G.K."/>
            <person name="Wu C.I."/>
            <person name="Wu G."/>
            <person name="Yamamoto D."/>
            <person name="Yang H.P."/>
            <person name="Yang S.P."/>
            <person name="Yorke J.A."/>
            <person name="Yoshida K."/>
            <person name="Zdobnov E."/>
            <person name="Zhang P."/>
            <person name="Zhang Y."/>
            <person name="Zimin A.V."/>
            <person name="Baldwin J."/>
            <person name="Abdouelleil A."/>
            <person name="Abdulkadir J."/>
            <person name="Abebe A."/>
            <person name="Abera B."/>
            <person name="Abreu J."/>
            <person name="Acer S.C."/>
            <person name="Aftuck L."/>
            <person name="Alexander A."/>
            <person name="An P."/>
            <person name="Anderson E."/>
            <person name="Anderson S."/>
            <person name="Arachi H."/>
            <person name="Azer M."/>
            <person name="Bachantsang P."/>
            <person name="Barry A."/>
            <person name="Bayul T."/>
            <person name="Berlin A."/>
            <person name="Bessette D."/>
            <person name="Bloom T."/>
            <person name="Blye J."/>
            <person name="Boguslavskiy L."/>
            <person name="Bonnet C."/>
            <person name="Boukhgalter B."/>
            <person name="Bourzgui I."/>
            <person name="Brown A."/>
            <person name="Cahill P."/>
            <person name="Channer S."/>
            <person name="Cheshatsang Y."/>
            <person name="Chuda L."/>
            <person name="Citroen M."/>
            <person name="Collymore A."/>
            <person name="Cooke P."/>
            <person name="Costello M."/>
            <person name="D'Aco K."/>
            <person name="Daza R."/>
            <person name="De Haan G."/>
            <person name="DeGray S."/>
            <person name="DeMaso C."/>
            <person name="Dhargay N."/>
            <person name="Dooley K."/>
            <person name="Dooley E."/>
            <person name="Doricent M."/>
            <person name="Dorje P."/>
            <person name="Dorjee K."/>
            <person name="Dupes A."/>
            <person name="Elong R."/>
            <person name="Falk J."/>
            <person name="Farina A."/>
            <person name="Faro S."/>
            <person name="Ferguson D."/>
            <person name="Fisher S."/>
            <person name="Foley C.D."/>
            <person name="Franke A."/>
            <person name="Friedrich D."/>
            <person name="Gadbois L."/>
            <person name="Gearin G."/>
            <person name="Gearin C.R."/>
            <person name="Giannoukos G."/>
            <person name="Goode T."/>
            <person name="Graham J."/>
            <person name="Grandbois E."/>
            <person name="Grewal S."/>
            <person name="Gyaltsen K."/>
            <person name="Hafez N."/>
            <person name="Hagos B."/>
            <person name="Hall J."/>
            <person name="Henson C."/>
            <person name="Hollinger A."/>
            <person name="Honan T."/>
            <person name="Huard M.D."/>
            <person name="Hughes L."/>
            <person name="Hurhula B."/>
            <person name="Husby M.E."/>
            <person name="Kamat A."/>
            <person name="Kanga B."/>
            <person name="Kashin S."/>
            <person name="Khazanovich D."/>
            <person name="Kisner P."/>
            <person name="Lance K."/>
            <person name="Lara M."/>
            <person name="Lee W."/>
            <person name="Lennon N."/>
            <person name="Letendre F."/>
            <person name="LeVine R."/>
            <person name="Lipovsky A."/>
            <person name="Liu X."/>
            <person name="Liu J."/>
            <person name="Liu S."/>
            <person name="Lokyitsang T."/>
            <person name="Lokyitsang Y."/>
            <person name="Lubonja R."/>
            <person name="Lui A."/>
            <person name="MacDonald P."/>
            <person name="Magnisalis V."/>
            <person name="Maru K."/>
            <person name="Matthews C."/>
            <person name="McCusker W."/>
            <person name="McDonough S."/>
            <person name="Mehta T."/>
            <person name="Meldrim J."/>
            <person name="Meneus L."/>
            <person name="Mihai O."/>
            <person name="Mihalev A."/>
            <person name="Mihova T."/>
            <person name="Mittelman R."/>
            <person name="Mlenga V."/>
            <person name="Montmayeur A."/>
            <person name="Mulrain L."/>
            <person name="Navidi A."/>
            <person name="Naylor J."/>
            <person name="Negash T."/>
            <person name="Nguyen T."/>
            <person name="Nguyen N."/>
            <person name="Nicol R."/>
            <person name="Norbu C."/>
            <person name="Norbu N."/>
            <person name="Novod N."/>
            <person name="O'Neill B."/>
            <person name="Osman S."/>
            <person name="Markiewicz E."/>
            <person name="Oyono O.L."/>
            <person name="Patti C."/>
            <person name="Phunkhang P."/>
            <person name="Pierre F."/>
            <person name="Priest M."/>
            <person name="Raghuraman S."/>
            <person name="Rege F."/>
            <person name="Reyes R."/>
            <person name="Rise C."/>
            <person name="Rogov P."/>
            <person name="Ross K."/>
            <person name="Ryan E."/>
            <person name="Settipalli S."/>
            <person name="Shea T."/>
            <person name="Sherpa N."/>
            <person name="Shi L."/>
            <person name="Shih D."/>
            <person name="Sparrow T."/>
            <person name="Spaulding J."/>
            <person name="Stalker J."/>
            <person name="Stange-Thomann N."/>
            <person name="Stavropoulos S."/>
            <person name="Stone C."/>
            <person name="Strader C."/>
            <person name="Tesfaye S."/>
            <person name="Thomson T."/>
            <person name="Thoulutsang Y."/>
            <person name="Thoulutsang D."/>
            <person name="Topham K."/>
            <person name="Topping I."/>
            <person name="Tsamla T."/>
            <person name="Vassiliev H."/>
            <person name="Vo A."/>
            <person name="Wangchuk T."/>
            <person name="Wangdi T."/>
            <person name="Weiand M."/>
            <person name="Wilkinson J."/>
            <person name="Wilson A."/>
            <person name="Yadav S."/>
            <person name="Young G."/>
            <person name="Yu Q."/>
            <person name="Zembek L."/>
            <person name="Zhong D."/>
            <person name="Zimmer A."/>
            <person name="Zwirko Z."/>
            <person name="Jaffe D.B."/>
            <person name="Alvarez P."/>
            <person name="Brockman W."/>
            <person name="Butler J."/>
            <person name="Chin C."/>
            <person name="Gnerre S."/>
            <person name="Grabherr M."/>
            <person name="Kleber M."/>
            <person name="Mauceli E."/>
            <person name="MacCallum I."/>
        </authorList>
    </citation>
    <scope>NUCLEOTIDE SEQUENCE [LARGE SCALE GENOMIC DNA]</scope>
    <source>
        <strain evidence="3">MSH-3 / Tucson 14011-0111.49</strain>
    </source>
</reference>
<dbReference type="eggNOG" id="ENOG502T99T">
    <property type="taxonomic scope" value="Eukaryota"/>
</dbReference>
<proteinExistence type="predicted"/>
<dbReference type="EMBL" id="CH479182">
    <property type="protein sequence ID" value="EDW34443.1"/>
    <property type="molecule type" value="Genomic_DNA"/>
</dbReference>
<dbReference type="OMA" id="CEYQGAG"/>
<keyword evidence="3" id="KW-1185">Reference proteome</keyword>
<dbReference type="HOGENOM" id="CLU_1338810_0_0_1"/>
<dbReference type="AlphaFoldDB" id="B4GFQ8"/>
<keyword evidence="1" id="KW-0812">Transmembrane</keyword>
<evidence type="ECO:0000313" key="2">
    <source>
        <dbReference type="EMBL" id="EDW34443.1"/>
    </source>
</evidence>
<keyword evidence="1" id="KW-1133">Transmembrane helix</keyword>
<accession>B4GFQ8</accession>
<protein>
    <submittedName>
        <fullName evidence="2">GL21582</fullName>
    </submittedName>
</protein>
<evidence type="ECO:0000256" key="1">
    <source>
        <dbReference type="SAM" id="Phobius"/>
    </source>
</evidence>
<keyword evidence="1" id="KW-0472">Membrane</keyword>
<dbReference type="Proteomes" id="UP000008744">
    <property type="component" value="Unassembled WGS sequence"/>
</dbReference>
<name>B4GFQ8_DROPE</name>
<sequence length="205" mass="23555">MNPACKIDLACRECQDWMTEVCAHCSSLLPDAEESALWDAWWPDEPPSPYKSVVNYMSAFDCHKLRREVGRLVEESLESTSESAPIWAPYRIFRFILLATVLCVVLILMMYVVWILVVTFRQTPATPCRQCSQSRTMQCKKSSSEVSILRNPLKRAYPGESASRSPCGLCIAGSCNLSNQDNISRTSYRKQEQRNIRWKADNFWR</sequence>
<dbReference type="PhylomeDB" id="B4GFQ8"/>
<evidence type="ECO:0000313" key="3">
    <source>
        <dbReference type="Proteomes" id="UP000008744"/>
    </source>
</evidence>
<organism evidence="3">
    <name type="scientific">Drosophila persimilis</name>
    <name type="common">Fruit fly</name>
    <dbReference type="NCBI Taxonomy" id="7234"/>
    <lineage>
        <taxon>Eukaryota</taxon>
        <taxon>Metazoa</taxon>
        <taxon>Ecdysozoa</taxon>
        <taxon>Arthropoda</taxon>
        <taxon>Hexapoda</taxon>
        <taxon>Insecta</taxon>
        <taxon>Pterygota</taxon>
        <taxon>Neoptera</taxon>
        <taxon>Endopterygota</taxon>
        <taxon>Diptera</taxon>
        <taxon>Brachycera</taxon>
        <taxon>Muscomorpha</taxon>
        <taxon>Ephydroidea</taxon>
        <taxon>Drosophilidae</taxon>
        <taxon>Drosophila</taxon>
        <taxon>Sophophora</taxon>
    </lineage>
</organism>
<dbReference type="KEGG" id="dpe:6592157"/>
<feature type="transmembrane region" description="Helical" evidence="1">
    <location>
        <begin position="95"/>
        <end position="120"/>
    </location>
</feature>
<dbReference type="OrthoDB" id="7869105at2759"/>